<dbReference type="GeneID" id="85313237"/>
<feature type="domain" description="Rhodopsin" evidence="8">
    <location>
        <begin position="50"/>
        <end position="287"/>
    </location>
</feature>
<evidence type="ECO:0000256" key="4">
    <source>
        <dbReference type="ARBA" id="ARBA00023136"/>
    </source>
</evidence>
<feature type="region of interest" description="Disordered" evidence="6">
    <location>
        <begin position="299"/>
        <end position="335"/>
    </location>
</feature>
<feature type="transmembrane region" description="Helical" evidence="7">
    <location>
        <begin position="110"/>
        <end position="134"/>
    </location>
</feature>
<feature type="transmembrane region" description="Helical" evidence="7">
    <location>
        <begin position="146"/>
        <end position="165"/>
    </location>
</feature>
<dbReference type="InterPro" id="IPR049326">
    <property type="entry name" value="Rhodopsin_dom_fungi"/>
</dbReference>
<comment type="caution">
    <text evidence="9">The sequence shown here is derived from an EMBL/GenBank/DDBJ whole genome shotgun (WGS) entry which is preliminary data.</text>
</comment>
<keyword evidence="2 7" id="KW-0812">Transmembrane</keyword>
<name>A0AAJ0FM92_9PEZI</name>
<keyword evidence="3 7" id="KW-1133">Transmembrane helix</keyword>
<evidence type="ECO:0000256" key="7">
    <source>
        <dbReference type="SAM" id="Phobius"/>
    </source>
</evidence>
<keyword evidence="4 7" id="KW-0472">Membrane</keyword>
<feature type="transmembrane region" description="Helical" evidence="7">
    <location>
        <begin position="32"/>
        <end position="54"/>
    </location>
</feature>
<keyword evidence="10" id="KW-1185">Reference proteome</keyword>
<evidence type="ECO:0000256" key="5">
    <source>
        <dbReference type="ARBA" id="ARBA00038359"/>
    </source>
</evidence>
<accession>A0AAJ0FM92</accession>
<evidence type="ECO:0000313" key="9">
    <source>
        <dbReference type="EMBL" id="KAK1765900.1"/>
    </source>
</evidence>
<sequence length="457" mass="49556">MSPSDLNLVKYTATATATATALPDPNEDNGPSVTACAILCAVISSIFVALRFYTRASLVRLVGWEDWLILLALLCGIGTCACIGVVVSAGLGKHTIYMEHNMQTYMKWTYFATTFYNFSLGFTKLSILCLYLRILTFEYAQRMTKILFGIVLVSQLFIICAYFTSRIPLDSFWDLSKPVVYTHPGSVYLAASGLHMSTDILIFLLPVPVVVSMTIPRRQRIALCGVFMLGLFVVLISAYRLYKILQSVSFPDPDMSFNAASIANLTCIEPCAAVACACLTTLRPLAAKLWSRIFGPSDPANDDPTGAAAAGPGSYQRPPTIGSEPSHVAWRNRDRDRSRNWRADSFASERVPNCDCKEAAAGSSTAPSTCCCSSFTDRSSRSMALLDGEDGEGDHPACRGRGSPFEVAEISGRAPWAIAPFDEYHLIQEELAGVGRTYSRPRAAGHGGGAQETPAPV</sequence>
<feature type="transmembrane region" description="Helical" evidence="7">
    <location>
        <begin position="185"/>
        <end position="209"/>
    </location>
</feature>
<dbReference type="RefSeq" id="XP_060282113.1">
    <property type="nucleotide sequence ID" value="XM_060430050.1"/>
</dbReference>
<feature type="region of interest" description="Disordered" evidence="6">
    <location>
        <begin position="438"/>
        <end position="457"/>
    </location>
</feature>
<dbReference type="PANTHER" id="PTHR33048:SF47">
    <property type="entry name" value="INTEGRAL MEMBRANE PROTEIN-RELATED"/>
    <property type="match status" value="1"/>
</dbReference>
<organism evidence="9 10">
    <name type="scientific">Phialemonium atrogriseum</name>
    <dbReference type="NCBI Taxonomy" id="1093897"/>
    <lineage>
        <taxon>Eukaryota</taxon>
        <taxon>Fungi</taxon>
        <taxon>Dikarya</taxon>
        <taxon>Ascomycota</taxon>
        <taxon>Pezizomycotina</taxon>
        <taxon>Sordariomycetes</taxon>
        <taxon>Sordariomycetidae</taxon>
        <taxon>Cephalothecales</taxon>
        <taxon>Cephalothecaceae</taxon>
        <taxon>Phialemonium</taxon>
    </lineage>
</organism>
<feature type="compositionally biased region" description="Low complexity" evidence="6">
    <location>
        <begin position="299"/>
        <end position="313"/>
    </location>
</feature>
<gene>
    <name evidence="9" type="ORF">QBC33DRAFT_560337</name>
</gene>
<comment type="similarity">
    <text evidence="5">Belongs to the SAT4 family.</text>
</comment>
<evidence type="ECO:0000256" key="1">
    <source>
        <dbReference type="ARBA" id="ARBA00004141"/>
    </source>
</evidence>
<evidence type="ECO:0000256" key="2">
    <source>
        <dbReference type="ARBA" id="ARBA00022692"/>
    </source>
</evidence>
<reference evidence="9" key="1">
    <citation type="submission" date="2023-06" db="EMBL/GenBank/DDBJ databases">
        <title>Genome-scale phylogeny and comparative genomics of the fungal order Sordariales.</title>
        <authorList>
            <consortium name="Lawrence Berkeley National Laboratory"/>
            <person name="Hensen N."/>
            <person name="Bonometti L."/>
            <person name="Westerberg I."/>
            <person name="Brannstrom I.O."/>
            <person name="Guillou S."/>
            <person name="Cros-Aarteil S."/>
            <person name="Calhoun S."/>
            <person name="Haridas S."/>
            <person name="Kuo A."/>
            <person name="Mondo S."/>
            <person name="Pangilinan J."/>
            <person name="Riley R."/>
            <person name="Labutti K."/>
            <person name="Andreopoulos B."/>
            <person name="Lipzen A."/>
            <person name="Chen C."/>
            <person name="Yanf M."/>
            <person name="Daum C."/>
            <person name="Ng V."/>
            <person name="Clum A."/>
            <person name="Steindorff A."/>
            <person name="Ohm R."/>
            <person name="Martin F."/>
            <person name="Silar P."/>
            <person name="Natvig D."/>
            <person name="Lalanne C."/>
            <person name="Gautier V."/>
            <person name="Ament-Velasquez S.L."/>
            <person name="Kruys A."/>
            <person name="Hutchinson M.I."/>
            <person name="Powell A.J."/>
            <person name="Barry K."/>
            <person name="Miller A.N."/>
            <person name="Grigoriev I.V."/>
            <person name="Debuchy R."/>
            <person name="Gladieux P."/>
            <person name="Thoren M.H."/>
            <person name="Johannesson H."/>
        </authorList>
    </citation>
    <scope>NUCLEOTIDE SEQUENCE</scope>
    <source>
        <strain evidence="9">8032-3</strain>
    </source>
</reference>
<feature type="transmembrane region" description="Helical" evidence="7">
    <location>
        <begin position="66"/>
        <end position="90"/>
    </location>
</feature>
<proteinExistence type="inferred from homology"/>
<protein>
    <recommendedName>
        <fullName evidence="8">Rhodopsin domain-containing protein</fullName>
    </recommendedName>
</protein>
<evidence type="ECO:0000313" key="10">
    <source>
        <dbReference type="Proteomes" id="UP001244011"/>
    </source>
</evidence>
<comment type="subcellular location">
    <subcellularLocation>
        <location evidence="1">Membrane</location>
        <topology evidence="1">Multi-pass membrane protein</topology>
    </subcellularLocation>
</comment>
<dbReference type="Proteomes" id="UP001244011">
    <property type="component" value="Unassembled WGS sequence"/>
</dbReference>
<dbReference type="Pfam" id="PF20684">
    <property type="entry name" value="Fung_rhodopsin"/>
    <property type="match status" value="1"/>
</dbReference>
<dbReference type="EMBL" id="MU839013">
    <property type="protein sequence ID" value="KAK1765900.1"/>
    <property type="molecule type" value="Genomic_DNA"/>
</dbReference>
<evidence type="ECO:0000256" key="6">
    <source>
        <dbReference type="SAM" id="MobiDB-lite"/>
    </source>
</evidence>
<feature type="transmembrane region" description="Helical" evidence="7">
    <location>
        <begin position="221"/>
        <end position="242"/>
    </location>
</feature>
<dbReference type="InterPro" id="IPR052337">
    <property type="entry name" value="SAT4-like"/>
</dbReference>
<evidence type="ECO:0000259" key="8">
    <source>
        <dbReference type="Pfam" id="PF20684"/>
    </source>
</evidence>
<dbReference type="GO" id="GO:0016020">
    <property type="term" value="C:membrane"/>
    <property type="evidence" value="ECO:0007669"/>
    <property type="project" value="UniProtKB-SubCell"/>
</dbReference>
<evidence type="ECO:0000256" key="3">
    <source>
        <dbReference type="ARBA" id="ARBA00022989"/>
    </source>
</evidence>
<dbReference type="AlphaFoldDB" id="A0AAJ0FM92"/>
<dbReference type="PANTHER" id="PTHR33048">
    <property type="entry name" value="PTH11-LIKE INTEGRAL MEMBRANE PROTEIN (AFU_ORTHOLOGUE AFUA_5G11245)"/>
    <property type="match status" value="1"/>
</dbReference>